<gene>
    <name evidence="5 6 7" type="primary">LOC113712957</name>
</gene>
<keyword evidence="2" id="KW-0804">Transcription</keyword>
<reference evidence="5 6" key="2">
    <citation type="submission" date="2025-04" db="UniProtKB">
        <authorList>
            <consortium name="RefSeq"/>
        </authorList>
    </citation>
    <scope>IDENTIFICATION</scope>
    <source>
        <tissue evidence="5 6">Leaves</tissue>
    </source>
</reference>
<dbReference type="SMART" id="SM00733">
    <property type="entry name" value="Mterf"/>
    <property type="match status" value="1"/>
</dbReference>
<evidence type="ECO:0000313" key="4">
    <source>
        <dbReference type="Proteomes" id="UP001652660"/>
    </source>
</evidence>
<dbReference type="FunFam" id="1.25.70.10:FF:000013">
    <property type="entry name" value="uncharacterized protein LOC106769908"/>
    <property type="match status" value="1"/>
</dbReference>
<evidence type="ECO:0000256" key="2">
    <source>
        <dbReference type="ARBA" id="ARBA00022472"/>
    </source>
</evidence>
<keyword evidence="2" id="KW-0805">Transcription regulation</keyword>
<dbReference type="GO" id="GO:0003676">
    <property type="term" value="F:nucleic acid binding"/>
    <property type="evidence" value="ECO:0007669"/>
    <property type="project" value="InterPro"/>
</dbReference>
<keyword evidence="4" id="KW-1185">Reference proteome</keyword>
<dbReference type="RefSeq" id="XP_027092432.1">
    <property type="nucleotide sequence ID" value="XM_027236631.1"/>
</dbReference>
<evidence type="ECO:0000256" key="1">
    <source>
        <dbReference type="ARBA" id="ARBA00007692"/>
    </source>
</evidence>
<dbReference type="GeneID" id="113712957"/>
<dbReference type="InterPro" id="IPR038538">
    <property type="entry name" value="MTERF_sf"/>
</dbReference>
<keyword evidence="2" id="KW-0806">Transcription termination</keyword>
<accession>A0A6P6UNL5</accession>
<dbReference type="Pfam" id="PF02536">
    <property type="entry name" value="mTERF"/>
    <property type="match status" value="1"/>
</dbReference>
<evidence type="ECO:0000313" key="5">
    <source>
        <dbReference type="RefSeq" id="XP_027092430.1"/>
    </source>
</evidence>
<dbReference type="AlphaFoldDB" id="A0A6P6UNL5"/>
<comment type="similarity">
    <text evidence="1">Belongs to the mTERF family.</text>
</comment>
<evidence type="ECO:0000313" key="7">
    <source>
        <dbReference type="RefSeq" id="XP_027092432.1"/>
    </source>
</evidence>
<reference evidence="4" key="1">
    <citation type="journal article" date="2025" name="Foods">
        <title>Unveiling the Microbial Signatures of Arabica Coffee Cherries: Insights into Ripeness Specific Diversity, Functional Traits, and Implications for Quality and Safety.</title>
        <authorList>
            <consortium name="RefSeq"/>
            <person name="Tenea G.N."/>
            <person name="Cifuentes V."/>
            <person name="Reyes P."/>
            <person name="Cevallos-Vallejos M."/>
        </authorList>
    </citation>
    <scope>NUCLEOTIDE SEQUENCE [LARGE SCALE GENOMIC DNA]</scope>
</reference>
<dbReference type="RefSeq" id="XP_027092431.1">
    <property type="nucleotide sequence ID" value="XM_027236630.1"/>
</dbReference>
<dbReference type="Gene3D" id="1.25.70.10">
    <property type="entry name" value="Transcription termination factor 3, mitochondrial"/>
    <property type="match status" value="1"/>
</dbReference>
<dbReference type="InterPro" id="IPR003690">
    <property type="entry name" value="MTERF"/>
</dbReference>
<keyword evidence="3" id="KW-0809">Transit peptide</keyword>
<evidence type="ECO:0000256" key="3">
    <source>
        <dbReference type="ARBA" id="ARBA00022946"/>
    </source>
</evidence>
<organism evidence="4 5">
    <name type="scientific">Coffea arabica</name>
    <name type="common">Arabian coffee</name>
    <dbReference type="NCBI Taxonomy" id="13443"/>
    <lineage>
        <taxon>Eukaryota</taxon>
        <taxon>Viridiplantae</taxon>
        <taxon>Streptophyta</taxon>
        <taxon>Embryophyta</taxon>
        <taxon>Tracheophyta</taxon>
        <taxon>Spermatophyta</taxon>
        <taxon>Magnoliopsida</taxon>
        <taxon>eudicotyledons</taxon>
        <taxon>Gunneridae</taxon>
        <taxon>Pentapetalae</taxon>
        <taxon>asterids</taxon>
        <taxon>lamiids</taxon>
        <taxon>Gentianales</taxon>
        <taxon>Rubiaceae</taxon>
        <taxon>Ixoroideae</taxon>
        <taxon>Gardenieae complex</taxon>
        <taxon>Bertiereae - Coffeeae clade</taxon>
        <taxon>Coffeeae</taxon>
        <taxon>Coffea</taxon>
    </lineage>
</organism>
<proteinExistence type="inferred from homology"/>
<protein>
    <submittedName>
        <fullName evidence="5 6">Uncharacterized protein LOC113712957 isoform X3</fullName>
    </submittedName>
</protein>
<sequence length="200" mass="22995">MAANQEIQDSTSVVANNPFIAVNFPNNVLPNVIRRPWKFVPPSRKWELHSTAQTKSTVLSDEEKKSWDACRPALSAFEFTVEEEDKILGKAFGHIHSPYWSEERKMEVPRFDVVSEILSYLRSLNLADDDLSKLLKKFPEVLGCSLEDELKNNVKVMENEWGIEGKTLKNLLMRNPRVLGYNVDCKGDCMAKCTRCWVRF</sequence>
<dbReference type="Proteomes" id="UP001652660">
    <property type="component" value="Chromosome 10e"/>
</dbReference>
<dbReference type="GO" id="GO:0006353">
    <property type="term" value="P:DNA-templated transcription termination"/>
    <property type="evidence" value="ECO:0007669"/>
    <property type="project" value="UniProtKB-KW"/>
</dbReference>
<evidence type="ECO:0000313" key="6">
    <source>
        <dbReference type="RefSeq" id="XP_027092431.1"/>
    </source>
</evidence>
<name>A0A6P6UNL5_COFAR</name>
<dbReference type="RefSeq" id="XP_027092430.1">
    <property type="nucleotide sequence ID" value="XM_027236629.1"/>
</dbReference>